<dbReference type="Pfam" id="PF00174">
    <property type="entry name" value="Oxidored_molyb"/>
    <property type="match status" value="1"/>
</dbReference>
<evidence type="ECO:0000313" key="8">
    <source>
        <dbReference type="Proteomes" id="UP001212997"/>
    </source>
</evidence>
<evidence type="ECO:0000256" key="4">
    <source>
        <dbReference type="ARBA" id="ARBA00023002"/>
    </source>
</evidence>
<dbReference type="GO" id="GO:0020037">
    <property type="term" value="F:heme binding"/>
    <property type="evidence" value="ECO:0007669"/>
    <property type="project" value="TreeGrafter"/>
</dbReference>
<dbReference type="Proteomes" id="UP001212997">
    <property type="component" value="Unassembled WGS sequence"/>
</dbReference>
<comment type="caution">
    <text evidence="7">The sequence shown here is derived from an EMBL/GenBank/DDBJ whole genome shotgun (WGS) entry which is preliminary data.</text>
</comment>
<sequence length="418" mass="46278">MIPIAEHDDLAGMDFSDEPSHSSRLVVRAQLPFNAEPCSKELAKHPHTPDELMYCRNHGPVPRLDKSKFTVRIDGFVEHQVEYTLEDIKSKFAKVEVVAALECAGNRRKHMVEKTKKSVKGVLWEQGTICNARWGGARLRDVLLQAGLKLNDQEPNGVISCNGHGRAASQSEGWHVCFASHVTLCQDDACYGSSIPLQRVLDEEGDVLLAYEVSGEPLSPDHGFPFRIVVPGYCGARWVKWVDQITVTNMESPNFYQQRDYKILPPNVANYQQADEESWWAKLPPIQENPLNSAVTFAEVSTADTKVILTTRGYAVSGASAQVSKVDVSINDGDSWLPAAITYQEGKFSWTLWEAVVDLGGLQNNLVTNGNGSEVVNLGVRHGRVLSRASNERGETQLLEMPWNMRGVAFTAVGEAEF</sequence>
<accession>A0AAD5VDM9</accession>
<feature type="domain" description="Moybdenum cofactor oxidoreductase dimerisation" evidence="6">
    <location>
        <begin position="286"/>
        <end position="364"/>
    </location>
</feature>
<dbReference type="PRINTS" id="PR00407">
    <property type="entry name" value="EUMOPTERIN"/>
</dbReference>
<reference evidence="7" key="1">
    <citation type="submission" date="2022-07" db="EMBL/GenBank/DDBJ databases">
        <title>Genome Sequence of Physisporinus lineatus.</title>
        <authorList>
            <person name="Buettner E."/>
        </authorList>
    </citation>
    <scope>NUCLEOTIDE SEQUENCE</scope>
    <source>
        <strain evidence="7">VT162</strain>
    </source>
</reference>
<organism evidence="7 8">
    <name type="scientific">Meripilus lineatus</name>
    <dbReference type="NCBI Taxonomy" id="2056292"/>
    <lineage>
        <taxon>Eukaryota</taxon>
        <taxon>Fungi</taxon>
        <taxon>Dikarya</taxon>
        <taxon>Basidiomycota</taxon>
        <taxon>Agaricomycotina</taxon>
        <taxon>Agaricomycetes</taxon>
        <taxon>Polyporales</taxon>
        <taxon>Meripilaceae</taxon>
        <taxon>Meripilus</taxon>
    </lineage>
</organism>
<dbReference type="FunFam" id="3.90.420.10:FF:000002">
    <property type="entry name" value="sulfite oxidase, mitochondrial"/>
    <property type="match status" value="1"/>
</dbReference>
<evidence type="ECO:0000259" key="5">
    <source>
        <dbReference type="Pfam" id="PF00174"/>
    </source>
</evidence>
<dbReference type="InterPro" id="IPR000572">
    <property type="entry name" value="OxRdtase_Mopterin-bd_dom"/>
</dbReference>
<dbReference type="GO" id="GO:0006790">
    <property type="term" value="P:sulfur compound metabolic process"/>
    <property type="evidence" value="ECO:0007669"/>
    <property type="project" value="TreeGrafter"/>
</dbReference>
<dbReference type="PANTHER" id="PTHR19372">
    <property type="entry name" value="SULFITE REDUCTASE"/>
    <property type="match status" value="1"/>
</dbReference>
<dbReference type="PANTHER" id="PTHR19372:SF7">
    <property type="entry name" value="SULFITE OXIDASE, MITOCHONDRIAL"/>
    <property type="match status" value="1"/>
</dbReference>
<keyword evidence="2" id="KW-0500">Molybdenum</keyword>
<feature type="domain" description="Oxidoreductase molybdopterin-binding" evidence="5">
    <location>
        <begin position="58"/>
        <end position="256"/>
    </location>
</feature>
<dbReference type="Gene3D" id="3.90.420.10">
    <property type="entry name" value="Oxidoreductase, molybdopterin-binding domain"/>
    <property type="match status" value="1"/>
</dbReference>
<name>A0AAD5VDM9_9APHY</name>
<evidence type="ECO:0000256" key="2">
    <source>
        <dbReference type="ARBA" id="ARBA00022505"/>
    </source>
</evidence>
<dbReference type="InterPro" id="IPR008335">
    <property type="entry name" value="Mopterin_OxRdtase_euk"/>
</dbReference>
<dbReference type="AlphaFoldDB" id="A0AAD5VDM9"/>
<gene>
    <name evidence="7" type="ORF">NLI96_g2140</name>
</gene>
<evidence type="ECO:0000259" key="6">
    <source>
        <dbReference type="Pfam" id="PF03404"/>
    </source>
</evidence>
<evidence type="ECO:0000256" key="3">
    <source>
        <dbReference type="ARBA" id="ARBA00022723"/>
    </source>
</evidence>
<dbReference type="Gene3D" id="2.60.40.650">
    <property type="match status" value="1"/>
</dbReference>
<dbReference type="InterPro" id="IPR014756">
    <property type="entry name" value="Ig_E-set"/>
</dbReference>
<protein>
    <recommendedName>
        <fullName evidence="9">Sulfite oxidase</fullName>
    </recommendedName>
</protein>
<evidence type="ECO:0000313" key="7">
    <source>
        <dbReference type="EMBL" id="KAJ3489429.1"/>
    </source>
</evidence>
<keyword evidence="4" id="KW-0560">Oxidoreductase</keyword>
<dbReference type="InterPro" id="IPR005066">
    <property type="entry name" value="MoCF_OxRdtse_dimer"/>
</dbReference>
<dbReference type="Pfam" id="PF03404">
    <property type="entry name" value="Mo-co_dimer"/>
    <property type="match status" value="1"/>
</dbReference>
<dbReference type="SUPFAM" id="SSF56524">
    <property type="entry name" value="Oxidoreductase molybdopterin-binding domain"/>
    <property type="match status" value="1"/>
</dbReference>
<dbReference type="GO" id="GO:0008482">
    <property type="term" value="F:sulfite oxidase activity"/>
    <property type="evidence" value="ECO:0007669"/>
    <property type="project" value="TreeGrafter"/>
</dbReference>
<dbReference type="SUPFAM" id="SSF81296">
    <property type="entry name" value="E set domains"/>
    <property type="match status" value="1"/>
</dbReference>
<evidence type="ECO:0000256" key="1">
    <source>
        <dbReference type="ARBA" id="ARBA00001924"/>
    </source>
</evidence>
<comment type="cofactor">
    <cofactor evidence="1">
        <name>Mo-molybdopterin</name>
        <dbReference type="ChEBI" id="CHEBI:71302"/>
    </cofactor>
</comment>
<keyword evidence="3" id="KW-0479">Metal-binding</keyword>
<proteinExistence type="predicted"/>
<evidence type="ECO:0008006" key="9">
    <source>
        <dbReference type="Google" id="ProtNLM"/>
    </source>
</evidence>
<dbReference type="EMBL" id="JANAWD010000045">
    <property type="protein sequence ID" value="KAJ3489429.1"/>
    <property type="molecule type" value="Genomic_DNA"/>
</dbReference>
<dbReference type="GO" id="GO:0030151">
    <property type="term" value="F:molybdenum ion binding"/>
    <property type="evidence" value="ECO:0007669"/>
    <property type="project" value="InterPro"/>
</dbReference>
<dbReference type="GO" id="GO:0005739">
    <property type="term" value="C:mitochondrion"/>
    <property type="evidence" value="ECO:0007669"/>
    <property type="project" value="TreeGrafter"/>
</dbReference>
<dbReference type="GO" id="GO:0043546">
    <property type="term" value="F:molybdopterin cofactor binding"/>
    <property type="evidence" value="ECO:0007669"/>
    <property type="project" value="TreeGrafter"/>
</dbReference>
<dbReference type="InterPro" id="IPR036374">
    <property type="entry name" value="OxRdtase_Mopterin-bd_sf"/>
</dbReference>
<keyword evidence="8" id="KW-1185">Reference proteome</keyword>